<evidence type="ECO:0000313" key="2">
    <source>
        <dbReference type="Proteomes" id="UP001283361"/>
    </source>
</evidence>
<comment type="caution">
    <text evidence="1">The sequence shown here is derived from an EMBL/GenBank/DDBJ whole genome shotgun (WGS) entry which is preliminary data.</text>
</comment>
<dbReference type="EMBL" id="JAWDGP010002323">
    <property type="protein sequence ID" value="KAK3783963.1"/>
    <property type="molecule type" value="Genomic_DNA"/>
</dbReference>
<dbReference type="AlphaFoldDB" id="A0AAE1AAF3"/>
<accession>A0AAE1AAF3</accession>
<gene>
    <name evidence="1" type="ORF">RRG08_046693</name>
</gene>
<proteinExistence type="predicted"/>
<keyword evidence="2" id="KW-1185">Reference proteome</keyword>
<protein>
    <submittedName>
        <fullName evidence="1">Uncharacterized protein</fullName>
    </submittedName>
</protein>
<reference evidence="1" key="1">
    <citation type="journal article" date="2023" name="G3 (Bethesda)">
        <title>A reference genome for the long-term kleptoplast-retaining sea slug Elysia crispata morphotype clarki.</title>
        <authorList>
            <person name="Eastman K.E."/>
            <person name="Pendleton A.L."/>
            <person name="Shaikh M.A."/>
            <person name="Suttiyut T."/>
            <person name="Ogas R."/>
            <person name="Tomko P."/>
            <person name="Gavelis G."/>
            <person name="Widhalm J.R."/>
            <person name="Wisecaver J.H."/>
        </authorList>
    </citation>
    <scope>NUCLEOTIDE SEQUENCE</scope>
    <source>
        <strain evidence="1">ECLA1</strain>
    </source>
</reference>
<evidence type="ECO:0000313" key="1">
    <source>
        <dbReference type="EMBL" id="KAK3783963.1"/>
    </source>
</evidence>
<name>A0AAE1AAF3_9GAST</name>
<dbReference type="Proteomes" id="UP001283361">
    <property type="component" value="Unassembled WGS sequence"/>
</dbReference>
<sequence length="189" mass="21105">MILSKPPETMLQFPTEPSQESRKRVEVWRVWRLKLQCFLLACAHRAAQLCTTSDRGKPPHRTPAPFTAESQVIRREVKVLGPFSVSFSGSLPSQVIQLHADVRTIRGASQNTEVHCTCKVHKVETKLNKDNQNYPCDNRVRLQVELIPVARLGLVKSDAKSAERAGKQSGPPAEGAAILEEILATLRFM</sequence>
<organism evidence="1 2">
    <name type="scientific">Elysia crispata</name>
    <name type="common">lettuce slug</name>
    <dbReference type="NCBI Taxonomy" id="231223"/>
    <lineage>
        <taxon>Eukaryota</taxon>
        <taxon>Metazoa</taxon>
        <taxon>Spiralia</taxon>
        <taxon>Lophotrochozoa</taxon>
        <taxon>Mollusca</taxon>
        <taxon>Gastropoda</taxon>
        <taxon>Heterobranchia</taxon>
        <taxon>Euthyneura</taxon>
        <taxon>Panpulmonata</taxon>
        <taxon>Sacoglossa</taxon>
        <taxon>Placobranchoidea</taxon>
        <taxon>Plakobranchidae</taxon>
        <taxon>Elysia</taxon>
    </lineage>
</organism>